<evidence type="ECO:0000313" key="1">
    <source>
        <dbReference type="EMBL" id="KAG5527479.1"/>
    </source>
</evidence>
<reference evidence="1" key="1">
    <citation type="submission" date="2020-08" db="EMBL/GenBank/DDBJ databases">
        <title>Plant Genome Project.</title>
        <authorList>
            <person name="Zhang R.-G."/>
        </authorList>
    </citation>
    <scope>NUCLEOTIDE SEQUENCE</scope>
    <source>
        <strain evidence="1">WSP0</strain>
        <tissue evidence="1">Leaf</tissue>
    </source>
</reference>
<protein>
    <submittedName>
        <fullName evidence="1">Uncharacterized protein</fullName>
    </submittedName>
</protein>
<dbReference type="AlphaFoldDB" id="A0AAV6ILM7"/>
<dbReference type="Proteomes" id="UP000823749">
    <property type="component" value="Chromosome 10"/>
</dbReference>
<gene>
    <name evidence="1" type="ORF">RHGRI_028392</name>
</gene>
<sequence length="110" mass="12326">MTVKQVVAMDDYSKDKRRISKVFYYEEKSGETDQESVGSSEEAESMRTVARIGRWAAKKIAHVHSQILRIREEDSHMGEDLGEGCPHIVDVVIFSKPILPASPLSGRGVH</sequence>
<organism evidence="1 2">
    <name type="scientific">Rhododendron griersonianum</name>
    <dbReference type="NCBI Taxonomy" id="479676"/>
    <lineage>
        <taxon>Eukaryota</taxon>
        <taxon>Viridiplantae</taxon>
        <taxon>Streptophyta</taxon>
        <taxon>Embryophyta</taxon>
        <taxon>Tracheophyta</taxon>
        <taxon>Spermatophyta</taxon>
        <taxon>Magnoliopsida</taxon>
        <taxon>eudicotyledons</taxon>
        <taxon>Gunneridae</taxon>
        <taxon>Pentapetalae</taxon>
        <taxon>asterids</taxon>
        <taxon>Ericales</taxon>
        <taxon>Ericaceae</taxon>
        <taxon>Ericoideae</taxon>
        <taxon>Rhodoreae</taxon>
        <taxon>Rhododendron</taxon>
    </lineage>
</organism>
<proteinExistence type="predicted"/>
<comment type="caution">
    <text evidence="1">The sequence shown here is derived from an EMBL/GenBank/DDBJ whole genome shotgun (WGS) entry which is preliminary data.</text>
</comment>
<dbReference type="EMBL" id="JACTNZ010000010">
    <property type="protein sequence ID" value="KAG5527479.1"/>
    <property type="molecule type" value="Genomic_DNA"/>
</dbReference>
<keyword evidence="2" id="KW-1185">Reference proteome</keyword>
<evidence type="ECO:0000313" key="2">
    <source>
        <dbReference type="Proteomes" id="UP000823749"/>
    </source>
</evidence>
<accession>A0AAV6ILM7</accession>
<name>A0AAV6ILM7_9ERIC</name>